<name>A0A1B7NJM7_9EURO</name>
<gene>
    <name evidence="2" type="ORF">ACJ72_08837</name>
</gene>
<feature type="transmembrane region" description="Helical" evidence="1">
    <location>
        <begin position="40"/>
        <end position="58"/>
    </location>
</feature>
<keyword evidence="1" id="KW-0812">Transmembrane</keyword>
<keyword evidence="1" id="KW-0472">Membrane</keyword>
<reference evidence="2 3" key="1">
    <citation type="submission" date="2015-07" db="EMBL/GenBank/DDBJ databases">
        <title>Emmonsia species relationships and genome sequence.</title>
        <authorList>
            <person name="Cuomo C.A."/>
            <person name="Schwartz I.S."/>
            <person name="Kenyon C."/>
            <person name="de Hoog G.S."/>
            <person name="Govender N.P."/>
            <person name="Botha A."/>
            <person name="Moreno L."/>
            <person name="de Vries M."/>
            <person name="Munoz J.F."/>
            <person name="Stielow J.B."/>
        </authorList>
    </citation>
    <scope>NUCLEOTIDE SEQUENCE [LARGE SCALE GENOMIC DNA]</scope>
    <source>
        <strain evidence="2 3">CBS 136260</strain>
    </source>
</reference>
<dbReference type="Proteomes" id="UP000091918">
    <property type="component" value="Unassembled WGS sequence"/>
</dbReference>
<evidence type="ECO:0000313" key="3">
    <source>
        <dbReference type="Proteomes" id="UP000091918"/>
    </source>
</evidence>
<comment type="caution">
    <text evidence="2">The sequence shown here is derived from an EMBL/GenBank/DDBJ whole genome shotgun (WGS) entry which is preliminary data.</text>
</comment>
<proteinExistence type="predicted"/>
<evidence type="ECO:0000313" key="2">
    <source>
        <dbReference type="EMBL" id="OAX76870.1"/>
    </source>
</evidence>
<evidence type="ECO:0000256" key="1">
    <source>
        <dbReference type="SAM" id="Phobius"/>
    </source>
</evidence>
<accession>A0A1B7NJM7</accession>
<dbReference type="AlphaFoldDB" id="A0A1B7NJM7"/>
<protein>
    <submittedName>
        <fullName evidence="2">Uncharacterized protein</fullName>
    </submittedName>
</protein>
<keyword evidence="1" id="KW-1133">Transmembrane helix</keyword>
<dbReference type="EMBL" id="LGUA01004285">
    <property type="protein sequence ID" value="OAX76870.1"/>
    <property type="molecule type" value="Genomic_DNA"/>
</dbReference>
<sequence>MSIKQRQSDYDSEEVQQELQSLVQKELNEDFIEDLSRQALHVYFLIDYSLLFIFWIQMKLNNI</sequence>
<keyword evidence="3" id="KW-1185">Reference proteome</keyword>
<organism evidence="2 3">
    <name type="scientific">Emergomyces africanus</name>
    <dbReference type="NCBI Taxonomy" id="1955775"/>
    <lineage>
        <taxon>Eukaryota</taxon>
        <taxon>Fungi</taxon>
        <taxon>Dikarya</taxon>
        <taxon>Ascomycota</taxon>
        <taxon>Pezizomycotina</taxon>
        <taxon>Eurotiomycetes</taxon>
        <taxon>Eurotiomycetidae</taxon>
        <taxon>Onygenales</taxon>
        <taxon>Ajellomycetaceae</taxon>
        <taxon>Emergomyces</taxon>
    </lineage>
</organism>